<feature type="region of interest" description="Disordered" evidence="4">
    <location>
        <begin position="1531"/>
        <end position="1556"/>
    </location>
</feature>
<keyword evidence="2" id="KW-0596">Phosphopantetheine</keyword>
<sequence>MSPNTNPVGTPAAVAVEYDPFAGAAIERVLPTLATQREIWLAASLEPSASLAYNESVTLRLWGALNVTALQAAVQGVADRHEVLRATVSADGDELYIAARTELPCPLTDIAALDADARDNAVAQLLEMVVNTPFDLQNGPLVNAQLLKLAEDEHLLVLTAHHIVCDGWSFGVLVNDLAALYRQALGQGEAPAPADAFADFALAEANRPNTDAGKSAEAYWVQRFAGTHPSLDLPTDRLRPRRRGFASERQDRVLDAGLITDLKRMGASRGASLYATLLTGFGLLLQRLSGQDEVVIGIPVAGQAQDGFQSLVGHCVNVLPLRVGIDREAPFATALGSVRGDLLDAFDHSQYTLGSLLARLALPRDPSRLPLVSVLFNLDQALDNSTVSFPGLRFEFAGVPRAYENFELFVNAVQVDGGIRLECQYNSELFRADTIRSWLDAYETLLRSAQAQPEAAAQALNLVSAEAATALDALQPAPTPYPENQLAHEYFEQQVDHDPERVAVIHRGVATNYQQLEDRANRIAHTLRARGICRGALVGISLKRGMDMVAAVLGAFKAGAGYVPLDPCFPADRLAFMAQDAKLAALIVDDGVPASFHYPAERVLSLSRDAEEIAAASASRLPRDSNAATPDDVAYLIFTSGSTGRPKGVRVPHRTTSNFLTTMQRVPGIAASDRLVAVTTLSFDIAFMELMLPLSVGAILVVADHDDVRDGAALRTLVESSKASMMQATPAGWRILVESGWQGHAHFRAVSGGEPLQVDLAEALLERCGEVWNGYGPTETTVYSTYWRVHHPRAGIYIGKPVGNTTVHVLDELGAPVPLGMPGEMVIGGAGVALGYLNRPELTAERFIADPWSNQPGARMYRTGDRGRWLANGQLEHMGRLDFQVKVRGYRIELGEIEAVLTDAPDVGRAVVLAREDRPGDVRLVAYVVTRSGEPMNEDALKATLKERLPEYMLPQHLMQLTSVPQLPNGKIDRKQLPAPSVATVADRGERISPRNDSERRVADAMETVLALPGLDVRDNFFALGGHSLLAAQLTARLNRAFGITLSFRTLFDAPTIAELAAAIDAQQASGDAVATAPIDRRADQTRAPLSLMQQRLWSLEEMQPGRVTYNAPSAHRLTGAMDEAAFERALHELMQRQPSMRTAMRRTPDGVEQVVHDDVPMSLFPAEDLRHLPDGERTDVLMRRLQELTDTPFELTRAPLFSAHMFRTTDDEHVFFFMPHHIIWDGWSFDILYEELSALYRAFAAGDASPLAPLPVSYGDFAQWHAQWLEGPAFDKQLAFWRERLGSVAETRALPSDHPRRPGMSGVGRTEWIRTDKALTDALHAVGKQVDATLNMTLLALYYVLLSGMDGQRELVVGTPVRGRNQTEVESVMGYFNNLLPLHVTVDPSRSFLDTIRQVKALAIESFGYPDVPLEYLQRELRTGHGNGAVLYQALFSFQDARQRIVDWGGLQHEQILLFQSGATEDLGLWFLENNKGMVGGVTYNADILETATAQWLRDRYVDLMARVAADPQLTVAKLHGNGAEELSSLRRSYQPKATAPRPAARANSDAPLTPSQQQLADLWKEMLELDRVRASDNFFDVGGHSLLAVDMAARVQRETGVSLNLLDIANGTLATLAMELDNAPAEAPRAKGVVGKLRGLFGKH</sequence>
<name>A0A4R0YGW2_9GAMM</name>
<dbReference type="Pfam" id="PF00668">
    <property type="entry name" value="Condensation"/>
    <property type="match status" value="2"/>
</dbReference>
<dbReference type="Gene3D" id="3.30.300.30">
    <property type="match status" value="1"/>
</dbReference>
<keyword evidence="3" id="KW-0597">Phosphoprotein</keyword>
<dbReference type="Gene3D" id="3.40.50.980">
    <property type="match status" value="2"/>
</dbReference>
<protein>
    <submittedName>
        <fullName evidence="6">Amino acid adenylation domain-containing protein</fullName>
    </submittedName>
</protein>
<dbReference type="SMART" id="SM00823">
    <property type="entry name" value="PKS_PP"/>
    <property type="match status" value="2"/>
</dbReference>
<dbReference type="InterPro" id="IPR000873">
    <property type="entry name" value="AMP-dep_synth/lig_dom"/>
</dbReference>
<dbReference type="InterPro" id="IPR020845">
    <property type="entry name" value="AMP-binding_CS"/>
</dbReference>
<dbReference type="Gene3D" id="2.30.38.10">
    <property type="entry name" value="Luciferase, Domain 3"/>
    <property type="match status" value="1"/>
</dbReference>
<dbReference type="FunFam" id="3.30.300.30:FF:000010">
    <property type="entry name" value="Enterobactin synthetase component F"/>
    <property type="match status" value="1"/>
</dbReference>
<accession>A0A4R0YGW2</accession>
<dbReference type="Gene3D" id="3.30.559.10">
    <property type="entry name" value="Chloramphenicol acetyltransferase-like domain"/>
    <property type="match status" value="2"/>
</dbReference>
<dbReference type="InterPro" id="IPR025110">
    <property type="entry name" value="AMP-bd_C"/>
</dbReference>
<dbReference type="PROSITE" id="PS00455">
    <property type="entry name" value="AMP_BINDING"/>
    <property type="match status" value="1"/>
</dbReference>
<dbReference type="InterPro" id="IPR001242">
    <property type="entry name" value="Condensation_dom"/>
</dbReference>
<keyword evidence="7" id="KW-1185">Reference proteome</keyword>
<gene>
    <name evidence="6" type="ORF">EZM97_35545</name>
</gene>
<evidence type="ECO:0000259" key="5">
    <source>
        <dbReference type="PROSITE" id="PS50075"/>
    </source>
</evidence>
<dbReference type="NCBIfam" id="TIGR01733">
    <property type="entry name" value="AA-adenyl-dom"/>
    <property type="match status" value="1"/>
</dbReference>
<dbReference type="PROSITE" id="PS00012">
    <property type="entry name" value="PHOSPHOPANTETHEINE"/>
    <property type="match status" value="2"/>
</dbReference>
<evidence type="ECO:0000256" key="3">
    <source>
        <dbReference type="ARBA" id="ARBA00022553"/>
    </source>
</evidence>
<dbReference type="Gene3D" id="1.10.1200.10">
    <property type="entry name" value="ACP-like"/>
    <property type="match status" value="2"/>
</dbReference>
<dbReference type="InterPro" id="IPR009081">
    <property type="entry name" value="PP-bd_ACP"/>
</dbReference>
<reference evidence="6 7" key="1">
    <citation type="submission" date="2019-02" db="EMBL/GenBank/DDBJ databases">
        <title>Dyella amyloliquefaciens sp. nov., isolated from forest soil.</title>
        <authorList>
            <person name="Gao Z.-H."/>
            <person name="Qiu L.-H."/>
        </authorList>
    </citation>
    <scope>NUCLEOTIDE SEQUENCE [LARGE SCALE GENOMIC DNA]</scope>
    <source>
        <strain evidence="6 7">KACC 12747</strain>
    </source>
</reference>
<dbReference type="InterPro" id="IPR010071">
    <property type="entry name" value="AA_adenyl_dom"/>
</dbReference>
<comment type="cofactor">
    <cofactor evidence="1">
        <name>pantetheine 4'-phosphate</name>
        <dbReference type="ChEBI" id="CHEBI:47942"/>
    </cofactor>
</comment>
<dbReference type="GO" id="GO:0031177">
    <property type="term" value="F:phosphopantetheine binding"/>
    <property type="evidence" value="ECO:0007669"/>
    <property type="project" value="InterPro"/>
</dbReference>
<evidence type="ECO:0000256" key="4">
    <source>
        <dbReference type="SAM" id="MobiDB-lite"/>
    </source>
</evidence>
<dbReference type="InterPro" id="IPR036736">
    <property type="entry name" value="ACP-like_sf"/>
</dbReference>
<comment type="caution">
    <text evidence="6">The sequence shown here is derived from an EMBL/GenBank/DDBJ whole genome shotgun (WGS) entry which is preliminary data.</text>
</comment>
<dbReference type="CDD" id="cd19531">
    <property type="entry name" value="LCL_NRPS-like"/>
    <property type="match status" value="2"/>
</dbReference>
<dbReference type="Proteomes" id="UP000291822">
    <property type="component" value="Unassembled WGS sequence"/>
</dbReference>
<feature type="compositionally biased region" description="Low complexity" evidence="4">
    <location>
        <begin position="1539"/>
        <end position="1548"/>
    </location>
</feature>
<feature type="domain" description="Carrier" evidence="5">
    <location>
        <begin position="993"/>
        <end position="1068"/>
    </location>
</feature>
<evidence type="ECO:0000256" key="1">
    <source>
        <dbReference type="ARBA" id="ARBA00001957"/>
    </source>
</evidence>
<evidence type="ECO:0000313" key="7">
    <source>
        <dbReference type="Proteomes" id="UP000291822"/>
    </source>
</evidence>
<dbReference type="SUPFAM" id="SSF52777">
    <property type="entry name" value="CoA-dependent acyltransferases"/>
    <property type="match status" value="4"/>
</dbReference>
<dbReference type="Pfam" id="PF13193">
    <property type="entry name" value="AMP-binding_C"/>
    <property type="match status" value="1"/>
</dbReference>
<dbReference type="PANTHER" id="PTHR45527:SF1">
    <property type="entry name" value="FATTY ACID SYNTHASE"/>
    <property type="match status" value="1"/>
</dbReference>
<dbReference type="InterPro" id="IPR045851">
    <property type="entry name" value="AMP-bd_C_sf"/>
</dbReference>
<dbReference type="FunFam" id="3.40.50.980:FF:000001">
    <property type="entry name" value="Non-ribosomal peptide synthetase"/>
    <property type="match status" value="1"/>
</dbReference>
<evidence type="ECO:0000256" key="2">
    <source>
        <dbReference type="ARBA" id="ARBA00022450"/>
    </source>
</evidence>
<dbReference type="InterPro" id="IPR006162">
    <property type="entry name" value="Ppantetheine_attach_site"/>
</dbReference>
<dbReference type="Pfam" id="PF00501">
    <property type="entry name" value="AMP-binding"/>
    <property type="match status" value="1"/>
</dbReference>
<dbReference type="RefSeq" id="WP_131152659.1">
    <property type="nucleotide sequence ID" value="NZ_SJTG01000007.1"/>
</dbReference>
<dbReference type="InterPro" id="IPR023213">
    <property type="entry name" value="CAT-like_dom_sf"/>
</dbReference>
<dbReference type="FunFam" id="2.30.38.10:FF:000001">
    <property type="entry name" value="Non-ribosomal peptide synthetase PvdI"/>
    <property type="match status" value="1"/>
</dbReference>
<dbReference type="Pfam" id="PF00550">
    <property type="entry name" value="PP-binding"/>
    <property type="match status" value="2"/>
</dbReference>
<dbReference type="FunFam" id="3.40.50.12780:FF:000012">
    <property type="entry name" value="Non-ribosomal peptide synthetase"/>
    <property type="match status" value="1"/>
</dbReference>
<dbReference type="GO" id="GO:0044550">
    <property type="term" value="P:secondary metabolite biosynthetic process"/>
    <property type="evidence" value="ECO:0007669"/>
    <property type="project" value="UniProtKB-ARBA"/>
</dbReference>
<dbReference type="PROSITE" id="PS50075">
    <property type="entry name" value="CARRIER"/>
    <property type="match status" value="2"/>
</dbReference>
<dbReference type="GO" id="GO:0043041">
    <property type="term" value="P:amino acid activation for nonribosomal peptide biosynthetic process"/>
    <property type="evidence" value="ECO:0007669"/>
    <property type="project" value="TreeGrafter"/>
</dbReference>
<organism evidence="6 7">
    <name type="scientific">Dyella soli</name>
    <dbReference type="NCBI Taxonomy" id="522319"/>
    <lineage>
        <taxon>Bacteria</taxon>
        <taxon>Pseudomonadati</taxon>
        <taxon>Pseudomonadota</taxon>
        <taxon>Gammaproteobacteria</taxon>
        <taxon>Lysobacterales</taxon>
        <taxon>Rhodanobacteraceae</taxon>
        <taxon>Dyella</taxon>
    </lineage>
</organism>
<dbReference type="EMBL" id="SJTG01000007">
    <property type="protein sequence ID" value="TCI06232.1"/>
    <property type="molecule type" value="Genomic_DNA"/>
</dbReference>
<proteinExistence type="predicted"/>
<dbReference type="InterPro" id="IPR020806">
    <property type="entry name" value="PKS_PP-bd"/>
</dbReference>
<dbReference type="GO" id="GO:0003824">
    <property type="term" value="F:catalytic activity"/>
    <property type="evidence" value="ECO:0007669"/>
    <property type="project" value="InterPro"/>
</dbReference>
<dbReference type="SUPFAM" id="SSF47336">
    <property type="entry name" value="ACP-like"/>
    <property type="match status" value="2"/>
</dbReference>
<dbReference type="SUPFAM" id="SSF56801">
    <property type="entry name" value="Acetyl-CoA synthetase-like"/>
    <property type="match status" value="1"/>
</dbReference>
<dbReference type="Gene3D" id="3.30.559.30">
    <property type="entry name" value="Nonribosomal peptide synthetase, condensation domain"/>
    <property type="match status" value="2"/>
</dbReference>
<dbReference type="GO" id="GO:0005737">
    <property type="term" value="C:cytoplasm"/>
    <property type="evidence" value="ECO:0007669"/>
    <property type="project" value="TreeGrafter"/>
</dbReference>
<feature type="domain" description="Carrier" evidence="5">
    <location>
        <begin position="1552"/>
        <end position="1629"/>
    </location>
</feature>
<evidence type="ECO:0000313" key="6">
    <source>
        <dbReference type="EMBL" id="TCI06232.1"/>
    </source>
</evidence>
<dbReference type="PANTHER" id="PTHR45527">
    <property type="entry name" value="NONRIBOSOMAL PEPTIDE SYNTHETASE"/>
    <property type="match status" value="1"/>
</dbReference>